<evidence type="ECO:0000256" key="1">
    <source>
        <dbReference type="ARBA" id="ARBA00022737"/>
    </source>
</evidence>
<feature type="repeat" description="PPR" evidence="2">
    <location>
        <begin position="280"/>
        <end position="314"/>
    </location>
</feature>
<sequence>MQPSLYSSEDTYTETDNRPPSPQFTRSVHVKVKHTGGPVAARKRRIVKEAENLYLRAQTAQRKHDIVACLDVAVAAALEGDLCHYVPEGGGEVKEILGLLVENALKRTRRLGKSDDALKVLKRVASGRYPVALSESFLDAGMGTCWNHMLRLKAQRLDKWKLREEVQRVADCALAMRRVQADSGLSVVSSTEDGPGASGDSHVFGYLFLRCMGRAGYVKEALEMLKEVLRGLSQRGRTSNLTHLYNAVLSACQTSDEVRSLGTATKLIDQLVASPGSSPGVSSFNLAIGSCALGRRWRAAKRLYKRMQSLGLQPDSYTFTALLHACAGKTTVGAKKQFHQRRPVEGPASRSFELRETREGVEFAMEILEVEMPRQKVPPSSFHLTSVLKACAQLKLLVNPRREWARGWPGEGLIPRLKKLPEETNIRLANGTSVSSTDLSFHLFERLRELVERGAGEGGAHRADGSSLLVAITPDLPLLDEREKGVSVKDLTDMKVPCGWSTNEPSRMHDPSSFFARSSELRDSQWASTALLVSALERQKVPLTRDMFNVLLAKCAEAAKWAKAREFIEEMKRRGGETSPDELSFTWLLRSFAKAGRVPEAWGVLREMEEAGLKPTVLTFTSLFHAVASAVQLGRDVDLSLNAGRGVCENVSAMEVGNQPGAVGKEAVVDEKGREGRDGLLAESVSEKKNGGERGGTMGVVASVVDSVDMIMSEMRERNVAPDIVCLNAAMEARRCLGGGKKGVTALFAEILERDLLPESATYSVLLNTLWREGRSGVRVNSEEWSLIAESMHEDRSRVDSFAFALLFRVLLESREFELLLSVWDRLVREERSERWLGRRSMRYALIACKELGEREGYSREHAMGLKGKVLVGAFRLGLIDSRRENPDAGVRADAEAVWREAVLAVGQGRLYDEMEILLDLRMQRGLGEEEMRPELAEDAHERALDFLFNALIANSNGEGGDVADMIALETVLFILEKRGLMPAPFVSEDWGASRSPVFEAHVDASGGWSALACFFAVKGALFRLRGPVWAVVNGWGVGSSHSLDVRASVTLSSGSSAEEMQKETVAEMPLRYLLSDYLSPSLRSCVEVRQGADEQWHRILFLDPMSVLAHAEPPWHPVEEPDFRDTWRGPWDVDEFGQEERAEKVPSLRLMNG</sequence>
<feature type="repeat" description="PPR" evidence="2">
    <location>
        <begin position="544"/>
        <end position="578"/>
    </location>
</feature>
<dbReference type="VEuPathDB" id="CryptoDB:Cvel_8227"/>
<dbReference type="Pfam" id="PF13041">
    <property type="entry name" value="PPR_2"/>
    <property type="match status" value="2"/>
</dbReference>
<dbReference type="PANTHER" id="PTHR47447:SF17">
    <property type="entry name" value="OS12G0638900 PROTEIN"/>
    <property type="match status" value="1"/>
</dbReference>
<dbReference type="Gene3D" id="1.25.40.10">
    <property type="entry name" value="Tetratricopeptide repeat domain"/>
    <property type="match status" value="3"/>
</dbReference>
<accession>A0A0G4HS79</accession>
<dbReference type="PANTHER" id="PTHR47447">
    <property type="entry name" value="OS03G0856100 PROTEIN"/>
    <property type="match status" value="1"/>
</dbReference>
<reference evidence="4" key="1">
    <citation type="submission" date="2014-11" db="EMBL/GenBank/DDBJ databases">
        <authorList>
            <person name="Otto D Thomas"/>
            <person name="Naeem Raeece"/>
        </authorList>
    </citation>
    <scope>NUCLEOTIDE SEQUENCE</scope>
</reference>
<dbReference type="EMBL" id="CDMZ01003667">
    <property type="protein sequence ID" value="CEM47179.1"/>
    <property type="molecule type" value="Genomic_DNA"/>
</dbReference>
<proteinExistence type="predicted"/>
<feature type="compositionally biased region" description="Polar residues" evidence="3">
    <location>
        <begin position="1"/>
        <end position="10"/>
    </location>
</feature>
<evidence type="ECO:0000256" key="2">
    <source>
        <dbReference type="PROSITE-ProRule" id="PRU00708"/>
    </source>
</evidence>
<feature type="repeat" description="PPR" evidence="2">
    <location>
        <begin position="581"/>
        <end position="615"/>
    </location>
</feature>
<evidence type="ECO:0008006" key="5">
    <source>
        <dbReference type="Google" id="ProtNLM"/>
    </source>
</evidence>
<dbReference type="AlphaFoldDB" id="A0A0G4HS79"/>
<protein>
    <recommendedName>
        <fullName evidence="5">Pentacotripeptide-repeat region of PRORP domain-containing protein</fullName>
    </recommendedName>
</protein>
<evidence type="ECO:0000256" key="3">
    <source>
        <dbReference type="SAM" id="MobiDB-lite"/>
    </source>
</evidence>
<dbReference type="InterPro" id="IPR011990">
    <property type="entry name" value="TPR-like_helical_dom_sf"/>
</dbReference>
<dbReference type="NCBIfam" id="TIGR00756">
    <property type="entry name" value="PPR"/>
    <property type="match status" value="2"/>
</dbReference>
<dbReference type="Pfam" id="PF01535">
    <property type="entry name" value="PPR"/>
    <property type="match status" value="2"/>
</dbReference>
<dbReference type="InterPro" id="IPR002885">
    <property type="entry name" value="PPR_rpt"/>
</dbReference>
<organism evidence="4">
    <name type="scientific">Chromera velia CCMP2878</name>
    <dbReference type="NCBI Taxonomy" id="1169474"/>
    <lineage>
        <taxon>Eukaryota</taxon>
        <taxon>Sar</taxon>
        <taxon>Alveolata</taxon>
        <taxon>Colpodellida</taxon>
        <taxon>Chromeraceae</taxon>
        <taxon>Chromera</taxon>
    </lineage>
</organism>
<gene>
    <name evidence="4" type="ORF">Cvel_8227</name>
</gene>
<name>A0A0G4HS79_9ALVE</name>
<evidence type="ECO:0000313" key="4">
    <source>
        <dbReference type="EMBL" id="CEM47179.1"/>
    </source>
</evidence>
<feature type="region of interest" description="Disordered" evidence="3">
    <location>
        <begin position="1"/>
        <end position="24"/>
    </location>
</feature>
<dbReference type="PROSITE" id="PS51375">
    <property type="entry name" value="PPR"/>
    <property type="match status" value="3"/>
</dbReference>
<dbReference type="PhylomeDB" id="A0A0G4HS79"/>
<keyword evidence="1" id="KW-0677">Repeat</keyword>